<proteinExistence type="predicted"/>
<dbReference type="EMBL" id="QVLS01000006">
    <property type="protein sequence ID" value="RFP78639.1"/>
    <property type="molecule type" value="Genomic_DNA"/>
</dbReference>
<evidence type="ECO:0000313" key="3">
    <source>
        <dbReference type="EMBL" id="RFP78639.1"/>
    </source>
</evidence>
<evidence type="ECO:0000256" key="1">
    <source>
        <dbReference type="SAM" id="MobiDB-lite"/>
    </source>
</evidence>
<keyword evidence="4" id="KW-1185">Reference proteome</keyword>
<organism evidence="3 4">
    <name type="scientific">Hydrogenophaga borbori</name>
    <dbReference type="NCBI Taxonomy" id="2294117"/>
    <lineage>
        <taxon>Bacteria</taxon>
        <taxon>Pseudomonadati</taxon>
        <taxon>Pseudomonadota</taxon>
        <taxon>Betaproteobacteria</taxon>
        <taxon>Burkholderiales</taxon>
        <taxon>Comamonadaceae</taxon>
        <taxon>Hydrogenophaga</taxon>
    </lineage>
</organism>
<feature type="signal peptide" evidence="2">
    <location>
        <begin position="1"/>
        <end position="26"/>
    </location>
</feature>
<reference evidence="3 4" key="1">
    <citation type="submission" date="2018-08" db="EMBL/GenBank/DDBJ databases">
        <title>Hydrogenophaga sp. LA-38 isolated from sludge.</title>
        <authorList>
            <person name="Im W.-T."/>
        </authorList>
    </citation>
    <scope>NUCLEOTIDE SEQUENCE [LARGE SCALE GENOMIC DNA]</scope>
    <source>
        <strain evidence="3 4">LA-38</strain>
    </source>
</reference>
<name>A0A372EJ03_9BURK</name>
<dbReference type="Proteomes" id="UP000261931">
    <property type="component" value="Unassembled WGS sequence"/>
</dbReference>
<accession>A0A372EJ03</accession>
<feature type="region of interest" description="Disordered" evidence="1">
    <location>
        <begin position="419"/>
        <end position="444"/>
    </location>
</feature>
<feature type="region of interest" description="Disordered" evidence="1">
    <location>
        <begin position="295"/>
        <end position="315"/>
    </location>
</feature>
<dbReference type="AlphaFoldDB" id="A0A372EJ03"/>
<comment type="caution">
    <text evidence="3">The sequence shown here is derived from an EMBL/GenBank/DDBJ whole genome shotgun (WGS) entry which is preliminary data.</text>
</comment>
<evidence type="ECO:0000256" key="2">
    <source>
        <dbReference type="SAM" id="SignalP"/>
    </source>
</evidence>
<protein>
    <submittedName>
        <fullName evidence="3">Uncharacterized protein</fullName>
    </submittedName>
</protein>
<feature type="chain" id="PRO_5016869009" evidence="2">
    <location>
        <begin position="27"/>
        <end position="444"/>
    </location>
</feature>
<feature type="compositionally biased region" description="Basic and acidic residues" evidence="1">
    <location>
        <begin position="430"/>
        <end position="444"/>
    </location>
</feature>
<gene>
    <name evidence="3" type="ORF">DY262_11100</name>
</gene>
<sequence>MALGVALGVALAALALSALGGASARAAEIGGQGTLRPGGGLARVECFKSATPDVPEVCGIHEIRWKLTTLMGEPVANAGLVWTISSVKIRVGKEVRGFPVEQLPAPLERAARRSELMVYGLGLFIGKGGAILAVDLDTGAPVRPDGQVSFNVPGSPDWSRFIISGGSSRLPSGDFTMGQQGWCAREGRSHLSPADAKDAMRGGVKLTELIICPRSSASASALASALQAFCEKTPQLAYCEKKPKPDKPDLAHADALDKAADAPDVRRVHARLVEAFRQASEAACRQELAPVQACRRQQCPDPQGPDEARCKAMPGRPWRDIGPLLTRVDNSPCDARCERERERNREEARQAREREAREFEAREAAWVSQWGELSRQCQANREARAAQARCVQASESRCNPGGLTPQTCLDRRMAGAPTSAAAQAVFDQQTQERRRADERPRFLD</sequence>
<evidence type="ECO:0000313" key="4">
    <source>
        <dbReference type="Proteomes" id="UP000261931"/>
    </source>
</evidence>
<keyword evidence="2" id="KW-0732">Signal</keyword>